<accession>A0ACC0UR40</accession>
<gene>
    <name evidence="1" type="ORF">N3K66_009016</name>
</gene>
<keyword evidence="2" id="KW-1185">Reference proteome</keyword>
<dbReference type="Proteomes" id="UP001163324">
    <property type="component" value="Chromosome 10"/>
</dbReference>
<evidence type="ECO:0000313" key="1">
    <source>
        <dbReference type="EMBL" id="KAI9896116.1"/>
    </source>
</evidence>
<reference evidence="1" key="1">
    <citation type="submission" date="2022-10" db="EMBL/GenBank/DDBJ databases">
        <title>Complete Genome of Trichothecium roseum strain YXFP-22015, a Plant Pathogen Isolated from Citrus.</title>
        <authorList>
            <person name="Wang Y."/>
            <person name="Zhu L."/>
        </authorList>
    </citation>
    <scope>NUCLEOTIDE SEQUENCE</scope>
    <source>
        <strain evidence="1">YXFP-22015</strain>
    </source>
</reference>
<comment type="caution">
    <text evidence="1">The sequence shown here is derived from an EMBL/GenBank/DDBJ whole genome shotgun (WGS) entry which is preliminary data.</text>
</comment>
<dbReference type="EMBL" id="CM047949">
    <property type="protein sequence ID" value="KAI9896116.1"/>
    <property type="molecule type" value="Genomic_DNA"/>
</dbReference>
<sequence>MLQEISIGLVGLVVFIYGVDFAINHLDDPREPPRVASNVPLIGHLLGLTKCGTSYYSETSKKTNAEIYTVSILNQKIYVSNSQRLMPLIQRAKTLSFRPFIQKASRIFGDATDETHALFGGDLVDNFSIGMRDALAPGPGLDDQNLRMAQRAVVDVEELRRDGGEVNLMAWCKKTVVQATSCGVFGEKHPFLDPEVEAAFWKWETYKAAHIAGIDFLGRGYAARQKVFDAFHLYFKDLPADASQIIRERQRILREGGVNFEDRVKQDATFCTAAFPNTVPTLFWTLVELLSRPEILAEIRDEVLDNAVRTLEKQEGGPGRVLNVAALKTKCPLLLSVYQETQRTRHIHANIRLVTEDTVLDGHLLRKGAYVQMPGEPIHKSTSVWGPDAPIFDPYRFVAKGQKQQKAAPSSGFLSWGAPPHLCPARQFASTEILVIVALLVLSVDLVPAAGGELKVPGTSTAEIATLAGPADEVRLTVVPVGGESGKWVLEMGDSKTRVSLASG</sequence>
<protein>
    <submittedName>
        <fullName evidence="1">Uncharacterized protein</fullName>
    </submittedName>
</protein>
<evidence type="ECO:0000313" key="2">
    <source>
        <dbReference type="Proteomes" id="UP001163324"/>
    </source>
</evidence>
<proteinExistence type="predicted"/>
<organism evidence="1 2">
    <name type="scientific">Trichothecium roseum</name>
    <dbReference type="NCBI Taxonomy" id="47278"/>
    <lineage>
        <taxon>Eukaryota</taxon>
        <taxon>Fungi</taxon>
        <taxon>Dikarya</taxon>
        <taxon>Ascomycota</taxon>
        <taxon>Pezizomycotina</taxon>
        <taxon>Sordariomycetes</taxon>
        <taxon>Hypocreomycetidae</taxon>
        <taxon>Hypocreales</taxon>
        <taxon>Hypocreales incertae sedis</taxon>
        <taxon>Trichothecium</taxon>
    </lineage>
</organism>
<name>A0ACC0UR40_9HYPO</name>